<keyword evidence="1" id="KW-0175">Coiled coil</keyword>
<evidence type="ECO:0000313" key="4">
    <source>
        <dbReference type="Proteomes" id="UP000436088"/>
    </source>
</evidence>
<evidence type="ECO:0000313" key="3">
    <source>
        <dbReference type="EMBL" id="KAE8673912.1"/>
    </source>
</evidence>
<comment type="caution">
    <text evidence="3">The sequence shown here is derived from an EMBL/GenBank/DDBJ whole genome shotgun (WGS) entry which is preliminary data.</text>
</comment>
<protein>
    <submittedName>
        <fullName evidence="3">Transcript elongation factor IIS</fullName>
    </submittedName>
</protein>
<dbReference type="Proteomes" id="UP000436088">
    <property type="component" value="Unassembled WGS sequence"/>
</dbReference>
<dbReference type="PANTHER" id="PTHR36790">
    <property type="entry name" value="MYELIN TRANSCRIPTION FACTOR"/>
    <property type="match status" value="1"/>
</dbReference>
<dbReference type="GO" id="GO:0003746">
    <property type="term" value="F:translation elongation factor activity"/>
    <property type="evidence" value="ECO:0007669"/>
    <property type="project" value="UniProtKB-KW"/>
</dbReference>
<dbReference type="PANTHER" id="PTHR36790:SF1">
    <property type="entry name" value="MYELIN TRANSCRIPTION FACTOR"/>
    <property type="match status" value="1"/>
</dbReference>
<feature type="region of interest" description="Disordered" evidence="2">
    <location>
        <begin position="1"/>
        <end position="78"/>
    </location>
</feature>
<dbReference type="AlphaFoldDB" id="A0A6A2XES9"/>
<evidence type="ECO:0000256" key="2">
    <source>
        <dbReference type="SAM" id="MobiDB-lite"/>
    </source>
</evidence>
<feature type="compositionally biased region" description="Basic and acidic residues" evidence="2">
    <location>
        <begin position="43"/>
        <end position="60"/>
    </location>
</feature>
<gene>
    <name evidence="3" type="ORF">F3Y22_tig00111769pilonHSYRG00116</name>
</gene>
<name>A0A6A2XES9_HIBSY</name>
<evidence type="ECO:0000256" key="1">
    <source>
        <dbReference type="SAM" id="Coils"/>
    </source>
</evidence>
<reference evidence="3" key="1">
    <citation type="submission" date="2019-09" db="EMBL/GenBank/DDBJ databases">
        <title>Draft genome information of white flower Hibiscus syriacus.</title>
        <authorList>
            <person name="Kim Y.-M."/>
        </authorList>
    </citation>
    <scope>NUCLEOTIDE SEQUENCE [LARGE SCALE GENOMIC DNA]</scope>
    <source>
        <strain evidence="3">YM2019G1</strain>
    </source>
</reference>
<keyword evidence="3" id="KW-0251">Elongation factor</keyword>
<feature type="compositionally biased region" description="Polar residues" evidence="2">
    <location>
        <begin position="16"/>
        <end position="25"/>
    </location>
</feature>
<feature type="compositionally biased region" description="Basic and acidic residues" evidence="2">
    <location>
        <begin position="163"/>
        <end position="175"/>
    </location>
</feature>
<dbReference type="EMBL" id="VEPZ02001421">
    <property type="protein sequence ID" value="KAE8673912.1"/>
    <property type="molecule type" value="Genomic_DNA"/>
</dbReference>
<sequence>MATPKFHPSARKPLQPRNTGVSNVNCVVVPEEGSKTKQMNSKPKQEPSPDDVSSKENLDHHHSKTLYSTPPPTKNQKMEALDLDYSLAEELSAMRMRMERLRSDKEKTEKMLRERNAALDSQMKDLEERGRFQKQLEMEVDRLFRLKELKSYCTRISPIKSLRERQQGSMKKKEVQLLGVDWEEESMDDNKLQSPTPSDSSELVGDNNDDDDDFQTKATSTV</sequence>
<proteinExistence type="predicted"/>
<keyword evidence="4" id="KW-1185">Reference proteome</keyword>
<dbReference type="OrthoDB" id="982181at2759"/>
<keyword evidence="3" id="KW-0648">Protein biosynthesis</keyword>
<feature type="coiled-coil region" evidence="1">
    <location>
        <begin position="91"/>
        <end position="129"/>
    </location>
</feature>
<organism evidence="3 4">
    <name type="scientific">Hibiscus syriacus</name>
    <name type="common">Rose of Sharon</name>
    <dbReference type="NCBI Taxonomy" id="106335"/>
    <lineage>
        <taxon>Eukaryota</taxon>
        <taxon>Viridiplantae</taxon>
        <taxon>Streptophyta</taxon>
        <taxon>Embryophyta</taxon>
        <taxon>Tracheophyta</taxon>
        <taxon>Spermatophyta</taxon>
        <taxon>Magnoliopsida</taxon>
        <taxon>eudicotyledons</taxon>
        <taxon>Gunneridae</taxon>
        <taxon>Pentapetalae</taxon>
        <taxon>rosids</taxon>
        <taxon>malvids</taxon>
        <taxon>Malvales</taxon>
        <taxon>Malvaceae</taxon>
        <taxon>Malvoideae</taxon>
        <taxon>Hibiscus</taxon>
    </lineage>
</organism>
<feature type="region of interest" description="Disordered" evidence="2">
    <location>
        <begin position="163"/>
        <end position="222"/>
    </location>
</feature>
<accession>A0A6A2XES9</accession>
<feature type="compositionally biased region" description="Polar residues" evidence="2">
    <location>
        <begin position="192"/>
        <end position="201"/>
    </location>
</feature>